<evidence type="ECO:0000256" key="1">
    <source>
        <dbReference type="SAM" id="MobiDB-lite"/>
    </source>
</evidence>
<dbReference type="AlphaFoldDB" id="A0A0L6VP23"/>
<feature type="compositionally biased region" description="Polar residues" evidence="1">
    <location>
        <begin position="26"/>
        <end position="50"/>
    </location>
</feature>
<dbReference type="Proteomes" id="UP000037035">
    <property type="component" value="Unassembled WGS sequence"/>
</dbReference>
<feature type="region of interest" description="Disordered" evidence="1">
    <location>
        <begin position="153"/>
        <end position="174"/>
    </location>
</feature>
<comment type="caution">
    <text evidence="2">The sequence shown here is derived from an EMBL/GenBank/DDBJ whole genome shotgun (WGS) entry which is preliminary data.</text>
</comment>
<evidence type="ECO:0000313" key="3">
    <source>
        <dbReference type="Proteomes" id="UP000037035"/>
    </source>
</evidence>
<gene>
    <name evidence="2" type="ORF">VP01_1266g8</name>
</gene>
<feature type="compositionally biased region" description="Basic and acidic residues" evidence="1">
    <location>
        <begin position="104"/>
        <end position="114"/>
    </location>
</feature>
<evidence type="ECO:0000313" key="2">
    <source>
        <dbReference type="EMBL" id="KNZ62473.1"/>
    </source>
</evidence>
<keyword evidence="3" id="KW-1185">Reference proteome</keyword>
<name>A0A0L6VP23_9BASI</name>
<feature type="compositionally biased region" description="Low complexity" evidence="1">
    <location>
        <begin position="59"/>
        <end position="71"/>
    </location>
</feature>
<organism evidence="2 3">
    <name type="scientific">Puccinia sorghi</name>
    <dbReference type="NCBI Taxonomy" id="27349"/>
    <lineage>
        <taxon>Eukaryota</taxon>
        <taxon>Fungi</taxon>
        <taxon>Dikarya</taxon>
        <taxon>Basidiomycota</taxon>
        <taxon>Pucciniomycotina</taxon>
        <taxon>Pucciniomycetes</taxon>
        <taxon>Pucciniales</taxon>
        <taxon>Pucciniaceae</taxon>
        <taxon>Puccinia</taxon>
    </lineage>
</organism>
<dbReference type="VEuPathDB" id="FungiDB:VP01_1266g8"/>
<reference evidence="2 3" key="1">
    <citation type="submission" date="2015-08" db="EMBL/GenBank/DDBJ databases">
        <title>Next Generation Sequencing and Analysis of the Genome of Puccinia sorghi L Schw, the Causal Agent of Maize Common Rust.</title>
        <authorList>
            <person name="Rochi L."/>
            <person name="Burguener G."/>
            <person name="Darino M."/>
            <person name="Turjanski A."/>
            <person name="Kreff E."/>
            <person name="Dieguez M.J."/>
            <person name="Sacco F."/>
        </authorList>
    </citation>
    <scope>NUCLEOTIDE SEQUENCE [LARGE SCALE GENOMIC DNA]</scope>
    <source>
        <strain evidence="2 3">RO10H11247</strain>
    </source>
</reference>
<dbReference type="EMBL" id="LAVV01002965">
    <property type="protein sequence ID" value="KNZ62473.1"/>
    <property type="molecule type" value="Genomic_DNA"/>
</dbReference>
<sequence>MDDFSCDLEKTPLLYELDKWINDAFQGQKSSKDPPTTRQSEEPFTNTTGHSAAPSVSPATADAQDDATTTQDEGEIKVSLEYIFFIEEKKKQSTNTRPPAKRKGAPDGEIKYNGFKSDRGKMSILWKNTNLSLSAFKMAAINVIAKQDAKEPTHAPAGLPLSQPNVPESSPSVPPHGGFLNPMTGHSTPFNPYAMGMTYMPHLGFGAGMPFGYPPMPNMPGFQLSPLPQCHPPQLPWTIILSLMINSSFAILIYIAEESQLPWPSSV</sequence>
<feature type="compositionally biased region" description="Low complexity" evidence="1">
    <location>
        <begin position="162"/>
        <end position="171"/>
    </location>
</feature>
<feature type="region of interest" description="Disordered" evidence="1">
    <location>
        <begin position="26"/>
        <end position="73"/>
    </location>
</feature>
<accession>A0A0L6VP23</accession>
<proteinExistence type="predicted"/>
<protein>
    <submittedName>
        <fullName evidence="2">Uncharacterized protein</fullName>
    </submittedName>
</protein>
<feature type="region of interest" description="Disordered" evidence="1">
    <location>
        <begin position="91"/>
        <end position="114"/>
    </location>
</feature>